<name>A0ABN1JWC1_9CLOT</name>
<dbReference type="Proteomes" id="UP001501510">
    <property type="component" value="Unassembled WGS sequence"/>
</dbReference>
<dbReference type="PROSITE" id="PS50862">
    <property type="entry name" value="AA_TRNA_LIGASE_II"/>
    <property type="match status" value="1"/>
</dbReference>
<feature type="domain" description="Aminoacyl-transfer RNA synthetases class-II family profile" evidence="10">
    <location>
        <begin position="24"/>
        <end position="228"/>
    </location>
</feature>
<sequence>MNEWKKCIPDGTRDVIFDECTDKSNIENKIRNIYMKRGYKEIKSPTLEFYDVFNVENQPIKQEKMYKLFDAQGRILVLRPDMTMPIARIVSSKIQQACYPIKICYTANVFRINESLYGKMGEITQSGIEIIGTKDIKADIELLITAINSMVSIGIKNFKIEIGQNDFYKSIVEESGINDVEIKKLTRLVENKNFAGVRNFVNKRKDSINENSVEVLKKLPELFGGIEVLYQAEKLTNNKKALKALKNIREIYEVIDQIGFSKYLSIDLGMVQHINYYTGVIFRGYVSETGGEFLRGGRYDKLLKEFGVEMPATGFSINIDSIMKSIKKEKKNLNELYMNCYVYCEENNLFSEAYNLVENMEERNIKAEIGLAEDEKKAVDYCKNFNIESMLSVIDYSNIKLWNIKKETFKKLSSFDKEKVIKEIKEIY</sequence>
<dbReference type="PANTHER" id="PTHR43707">
    <property type="entry name" value="HISTIDYL-TRNA SYNTHETASE"/>
    <property type="match status" value="1"/>
</dbReference>
<keyword evidence="7 9" id="KW-0368">Histidine biosynthesis</keyword>
<evidence type="ECO:0000256" key="3">
    <source>
        <dbReference type="ARBA" id="ARBA00005539"/>
    </source>
</evidence>
<proteinExistence type="inferred from homology"/>
<accession>A0ABN1JWC1</accession>
<evidence type="ECO:0000313" key="11">
    <source>
        <dbReference type="EMBL" id="GAA0747974.1"/>
    </source>
</evidence>
<evidence type="ECO:0000256" key="2">
    <source>
        <dbReference type="ARBA" id="ARBA00004667"/>
    </source>
</evidence>
<comment type="subunit">
    <text evidence="9">Heteromultimer composed of HisG and HisZ subunits.</text>
</comment>
<keyword evidence="11" id="KW-0808">Transferase</keyword>
<dbReference type="RefSeq" id="WP_343764341.1">
    <property type="nucleotide sequence ID" value="NZ_BAAACG010000019.1"/>
</dbReference>
<keyword evidence="12" id="KW-1185">Reference proteome</keyword>
<gene>
    <name evidence="9" type="primary">hisZ</name>
    <name evidence="11" type="ORF">GCM10008906_37730</name>
</gene>
<comment type="function">
    <text evidence="8 9">Required for the first step of histidine biosynthesis. May allow the feedback regulation of ATP phosphoribosyltransferase activity by histidine.</text>
</comment>
<evidence type="ECO:0000256" key="8">
    <source>
        <dbReference type="ARBA" id="ARBA00025246"/>
    </source>
</evidence>
<comment type="similarity">
    <text evidence="3 9">Belongs to the class-II aminoacyl-tRNA synthetase family. HisZ subfamily.</text>
</comment>
<dbReference type="NCBIfam" id="NF008936">
    <property type="entry name" value="PRK12292.1-3"/>
    <property type="match status" value="1"/>
</dbReference>
<organism evidence="11 12">
    <name type="scientific">Clostridium oceanicum</name>
    <dbReference type="NCBI Taxonomy" id="1543"/>
    <lineage>
        <taxon>Bacteria</taxon>
        <taxon>Bacillati</taxon>
        <taxon>Bacillota</taxon>
        <taxon>Clostridia</taxon>
        <taxon>Eubacteriales</taxon>
        <taxon>Clostridiaceae</taxon>
        <taxon>Clostridium</taxon>
    </lineage>
</organism>
<evidence type="ECO:0000256" key="7">
    <source>
        <dbReference type="ARBA" id="ARBA00023102"/>
    </source>
</evidence>
<dbReference type="InterPro" id="IPR045864">
    <property type="entry name" value="aa-tRNA-synth_II/BPL/LPL"/>
</dbReference>
<comment type="caution">
    <text evidence="11">The sequence shown here is derived from an EMBL/GenBank/DDBJ whole genome shotgun (WGS) entry which is preliminary data.</text>
</comment>
<dbReference type="HAMAP" id="MF_00125">
    <property type="entry name" value="HisZ"/>
    <property type="match status" value="1"/>
</dbReference>
<reference evidence="11 12" key="1">
    <citation type="journal article" date="2019" name="Int. J. Syst. Evol. Microbiol.">
        <title>The Global Catalogue of Microorganisms (GCM) 10K type strain sequencing project: providing services to taxonomists for standard genome sequencing and annotation.</title>
        <authorList>
            <consortium name="The Broad Institute Genomics Platform"/>
            <consortium name="The Broad Institute Genome Sequencing Center for Infectious Disease"/>
            <person name="Wu L."/>
            <person name="Ma J."/>
        </authorList>
    </citation>
    <scope>NUCLEOTIDE SEQUENCE [LARGE SCALE GENOMIC DNA]</scope>
    <source>
        <strain evidence="11 12">JCM 1407</strain>
    </source>
</reference>
<evidence type="ECO:0000256" key="5">
    <source>
        <dbReference type="ARBA" id="ARBA00022490"/>
    </source>
</evidence>
<dbReference type="InterPro" id="IPR004517">
    <property type="entry name" value="HisZ"/>
</dbReference>
<evidence type="ECO:0000313" key="12">
    <source>
        <dbReference type="Proteomes" id="UP001501510"/>
    </source>
</evidence>
<evidence type="ECO:0000259" key="10">
    <source>
        <dbReference type="PROSITE" id="PS50862"/>
    </source>
</evidence>
<evidence type="ECO:0000256" key="1">
    <source>
        <dbReference type="ARBA" id="ARBA00004496"/>
    </source>
</evidence>
<comment type="miscellaneous">
    <text evidence="9">This function is generally fulfilled by the C-terminal part of HisG, which is missing in some bacteria such as this one.</text>
</comment>
<dbReference type="InterPro" id="IPR006195">
    <property type="entry name" value="aa-tRNA-synth_II"/>
</dbReference>
<evidence type="ECO:0000256" key="6">
    <source>
        <dbReference type="ARBA" id="ARBA00022605"/>
    </source>
</evidence>
<dbReference type="CDD" id="cd00773">
    <property type="entry name" value="HisRS-like_core"/>
    <property type="match status" value="1"/>
</dbReference>
<keyword evidence="11" id="KW-0328">Glycosyltransferase</keyword>
<dbReference type="GO" id="GO:0016757">
    <property type="term" value="F:glycosyltransferase activity"/>
    <property type="evidence" value="ECO:0007669"/>
    <property type="project" value="UniProtKB-KW"/>
</dbReference>
<dbReference type="NCBIfam" id="TIGR00443">
    <property type="entry name" value="hisZ_biosyn_reg"/>
    <property type="match status" value="1"/>
</dbReference>
<comment type="subcellular location">
    <subcellularLocation>
        <location evidence="1 9">Cytoplasm</location>
    </subcellularLocation>
</comment>
<evidence type="ECO:0000256" key="4">
    <source>
        <dbReference type="ARBA" id="ARBA00020397"/>
    </source>
</evidence>
<dbReference type="SUPFAM" id="SSF55681">
    <property type="entry name" value="Class II aaRS and biotin synthetases"/>
    <property type="match status" value="1"/>
</dbReference>
<dbReference type="PANTHER" id="PTHR43707:SF6">
    <property type="entry name" value="ATP PHOSPHORIBOSYLTRANSFERASE REGULATORY SUBUNIT"/>
    <property type="match status" value="1"/>
</dbReference>
<evidence type="ECO:0000256" key="9">
    <source>
        <dbReference type="HAMAP-Rule" id="MF_00125"/>
    </source>
</evidence>
<protein>
    <recommendedName>
        <fullName evidence="4 9">ATP phosphoribosyltransferase regulatory subunit</fullName>
    </recommendedName>
</protein>
<dbReference type="InterPro" id="IPR041715">
    <property type="entry name" value="HisRS-like_core"/>
</dbReference>
<dbReference type="EMBL" id="BAAACG010000019">
    <property type="protein sequence ID" value="GAA0747974.1"/>
    <property type="molecule type" value="Genomic_DNA"/>
</dbReference>
<keyword evidence="6 9" id="KW-0028">Amino-acid biosynthesis</keyword>
<dbReference type="InterPro" id="IPR004516">
    <property type="entry name" value="HisRS/HisZ"/>
</dbReference>
<dbReference type="PIRSF" id="PIRSF001549">
    <property type="entry name" value="His-tRNA_synth"/>
    <property type="match status" value="1"/>
</dbReference>
<dbReference type="Gene3D" id="3.30.930.10">
    <property type="entry name" value="Bira Bifunctional Protein, Domain 2"/>
    <property type="match status" value="1"/>
</dbReference>
<keyword evidence="5 9" id="KW-0963">Cytoplasm</keyword>
<comment type="pathway">
    <text evidence="2 9">Amino-acid biosynthesis; L-histidine biosynthesis; L-histidine from 5-phospho-alpha-D-ribose 1-diphosphate: step 1/9.</text>
</comment>
<dbReference type="Pfam" id="PF13393">
    <property type="entry name" value="tRNA-synt_His"/>
    <property type="match status" value="1"/>
</dbReference>